<evidence type="ECO:0000256" key="6">
    <source>
        <dbReference type="ARBA" id="ARBA00023316"/>
    </source>
</evidence>
<dbReference type="STRING" id="856793.MICA_971"/>
<keyword evidence="4 7" id="KW-0133">Cell shape</keyword>
<dbReference type="InterPro" id="IPR036365">
    <property type="entry name" value="PGBD-like_sf"/>
</dbReference>
<dbReference type="Pfam" id="PF03734">
    <property type="entry name" value="YkuD"/>
    <property type="match status" value="1"/>
</dbReference>
<feature type="signal peptide" evidence="8">
    <location>
        <begin position="1"/>
        <end position="32"/>
    </location>
</feature>
<dbReference type="GO" id="GO:0071555">
    <property type="term" value="P:cell wall organization"/>
    <property type="evidence" value="ECO:0007669"/>
    <property type="project" value="UniProtKB-UniRule"/>
</dbReference>
<feature type="chain" id="PRO_5003432609" evidence="8">
    <location>
        <begin position="33"/>
        <end position="589"/>
    </location>
</feature>
<dbReference type="InterPro" id="IPR005490">
    <property type="entry name" value="LD_TPept_cat_dom"/>
</dbReference>
<dbReference type="PROSITE" id="PS52029">
    <property type="entry name" value="LD_TPASE"/>
    <property type="match status" value="1"/>
</dbReference>
<dbReference type="Pfam" id="PF01471">
    <property type="entry name" value="PG_binding_1"/>
    <property type="match status" value="1"/>
</dbReference>
<dbReference type="HOGENOM" id="CLU_020360_3_4_5"/>
<dbReference type="InterPro" id="IPR036366">
    <property type="entry name" value="PGBDSf"/>
</dbReference>
<dbReference type="InterPro" id="IPR002477">
    <property type="entry name" value="Peptidoglycan-bd-like"/>
</dbReference>
<dbReference type="CDD" id="cd16913">
    <property type="entry name" value="YkuD_like"/>
    <property type="match status" value="1"/>
</dbReference>
<dbReference type="Pfam" id="PF20142">
    <property type="entry name" value="Scaffold"/>
    <property type="match status" value="1"/>
</dbReference>
<sequence>MSARFSRRIFKSLMIAGASVAIGIGAAQYAQAESVAGPTNPSLKMAALPFANIGENRIIRTEISTKLSSGSVDGRPFRNPDAMQAAYASRNGEPLWIGRSGVSDHVADFIAVLEESWTHGLNPEQYHLTQIKTLAGSESPQDKAHLDLLISDAVMRYGQDVTGMRVAPDRIRQKAEYWRQPMAAGDVLMQVSASDDPADTLEDLAPQGSLYDRLRDELVTLSRSPERAAEDAGPVNFGGGLLRPGEYHKNVPVLRARMGQTHDPAYGPENLYDDELAAAVMKFQAQHGLSADGVLGPKTLAFMNQSVRQKMEQIIVNLERLRWLEQEKPHRYILVNIPSATLWAVEGNSVEAQMPVIVGRKDRPTKSFTTEITGIRFNPKWNVPTTIKTKDYLPRLKEDPYYLQDKGIEVYRVIEGRRETVDPASVDWANMTRADLARLNMQQGSGDNNALGRIRVLMPNQYDIYLHDTNSPGLFANNDRTLSSGCVRMADPEKVARFILGPNPGWSDDRMHGLIARGSTSEVKAEQTLPVYFLYQTVWLDNRGQLVYGPDIYNEDQRLLAVLKDMKAYAIPDRDGVKFAAISQNPVVR</sequence>
<reference evidence="10 11" key="1">
    <citation type="journal article" date="2011" name="BMC Genomics">
        <title>Genomic insights into an obligate epibiotic bacterial predator: Micavibrio aeruginosavorus ARL-13.</title>
        <authorList>
            <person name="Wang Z."/>
            <person name="Kadouri D."/>
            <person name="Wu M."/>
        </authorList>
    </citation>
    <scope>NUCLEOTIDE SEQUENCE [LARGE SCALE GENOMIC DNA]</scope>
    <source>
        <strain evidence="10 11">ARL-13</strain>
    </source>
</reference>
<dbReference type="GO" id="GO:0009252">
    <property type="term" value="P:peptidoglycan biosynthetic process"/>
    <property type="evidence" value="ECO:0007669"/>
    <property type="project" value="UniProtKB-UniPathway"/>
</dbReference>
<evidence type="ECO:0000256" key="2">
    <source>
        <dbReference type="ARBA" id="ARBA00005992"/>
    </source>
</evidence>
<dbReference type="UniPathway" id="UPA00219"/>
<keyword evidence="6 7" id="KW-0961">Cell wall biogenesis/degradation</keyword>
<evidence type="ECO:0000256" key="7">
    <source>
        <dbReference type="PROSITE-ProRule" id="PRU01373"/>
    </source>
</evidence>
<dbReference type="GO" id="GO:0016740">
    <property type="term" value="F:transferase activity"/>
    <property type="evidence" value="ECO:0007669"/>
    <property type="project" value="UniProtKB-KW"/>
</dbReference>
<dbReference type="Proteomes" id="UP000009286">
    <property type="component" value="Chromosome"/>
</dbReference>
<dbReference type="Gene3D" id="2.40.440.10">
    <property type="entry name" value="L,D-transpeptidase catalytic domain-like"/>
    <property type="match status" value="1"/>
</dbReference>
<dbReference type="GO" id="GO:0008360">
    <property type="term" value="P:regulation of cell shape"/>
    <property type="evidence" value="ECO:0007669"/>
    <property type="project" value="UniProtKB-UniRule"/>
</dbReference>
<comment type="pathway">
    <text evidence="1 7">Cell wall biogenesis; peptidoglycan biosynthesis.</text>
</comment>
<dbReference type="AlphaFoldDB" id="G2KLS3"/>
<dbReference type="PANTHER" id="PTHR41533:SF2">
    <property type="entry name" value="BLR7131 PROTEIN"/>
    <property type="match status" value="1"/>
</dbReference>
<dbReference type="Gene3D" id="1.10.101.10">
    <property type="entry name" value="PGBD-like superfamily/PGBD"/>
    <property type="match status" value="1"/>
</dbReference>
<evidence type="ECO:0000256" key="8">
    <source>
        <dbReference type="SAM" id="SignalP"/>
    </source>
</evidence>
<dbReference type="OrthoDB" id="9778545at2"/>
<dbReference type="SUPFAM" id="SSF47090">
    <property type="entry name" value="PGBD-like"/>
    <property type="match status" value="1"/>
</dbReference>
<feature type="active site" description="Nucleophile" evidence="7">
    <location>
        <position position="486"/>
    </location>
</feature>
<dbReference type="InterPro" id="IPR045380">
    <property type="entry name" value="LD_TPept_scaffold_dom"/>
</dbReference>
<dbReference type="GO" id="GO:0004180">
    <property type="term" value="F:carboxypeptidase activity"/>
    <property type="evidence" value="ECO:0007669"/>
    <property type="project" value="UniProtKB-ARBA"/>
</dbReference>
<dbReference type="InterPro" id="IPR038063">
    <property type="entry name" value="Transpep_catalytic_dom"/>
</dbReference>
<gene>
    <name evidence="10" type="ordered locus">MICA_971</name>
</gene>
<dbReference type="InterPro" id="IPR052905">
    <property type="entry name" value="LD-transpeptidase_YkuD-like"/>
</dbReference>
<dbReference type="RefSeq" id="WP_014102525.1">
    <property type="nucleotide sequence ID" value="NC_016026.1"/>
</dbReference>
<keyword evidence="5 7" id="KW-0573">Peptidoglycan synthesis</keyword>
<dbReference type="PANTHER" id="PTHR41533">
    <property type="entry name" value="L,D-TRANSPEPTIDASE HI_1667-RELATED"/>
    <property type="match status" value="1"/>
</dbReference>
<evidence type="ECO:0000259" key="9">
    <source>
        <dbReference type="PROSITE" id="PS52029"/>
    </source>
</evidence>
<dbReference type="eggNOG" id="COG2989">
    <property type="taxonomic scope" value="Bacteria"/>
</dbReference>
<evidence type="ECO:0000256" key="4">
    <source>
        <dbReference type="ARBA" id="ARBA00022960"/>
    </source>
</evidence>
<name>G2KLS3_MICAA</name>
<protein>
    <submittedName>
        <fullName evidence="10">Putative peptidoglycan binding domain protein</fullName>
    </submittedName>
</protein>
<comment type="similarity">
    <text evidence="2">Belongs to the YkuD family.</text>
</comment>
<evidence type="ECO:0000256" key="3">
    <source>
        <dbReference type="ARBA" id="ARBA00022679"/>
    </source>
</evidence>
<feature type="active site" description="Proton donor/acceptor" evidence="7">
    <location>
        <position position="467"/>
    </location>
</feature>
<feature type="domain" description="L,D-TPase catalytic" evidence="9">
    <location>
        <begin position="331"/>
        <end position="524"/>
    </location>
</feature>
<dbReference type="SUPFAM" id="SSF141523">
    <property type="entry name" value="L,D-transpeptidase catalytic domain-like"/>
    <property type="match status" value="1"/>
</dbReference>
<keyword evidence="3" id="KW-0808">Transferase</keyword>
<dbReference type="EMBL" id="CP002382">
    <property type="protein sequence ID" value="AEP09302.1"/>
    <property type="molecule type" value="Genomic_DNA"/>
</dbReference>
<evidence type="ECO:0000313" key="11">
    <source>
        <dbReference type="Proteomes" id="UP000009286"/>
    </source>
</evidence>
<keyword evidence="8" id="KW-0732">Signal</keyword>
<dbReference type="KEGG" id="mai:MICA_971"/>
<evidence type="ECO:0000256" key="5">
    <source>
        <dbReference type="ARBA" id="ARBA00022984"/>
    </source>
</evidence>
<evidence type="ECO:0000313" key="10">
    <source>
        <dbReference type="EMBL" id="AEP09302.1"/>
    </source>
</evidence>
<keyword evidence="11" id="KW-1185">Reference proteome</keyword>
<proteinExistence type="inferred from homology"/>
<organism evidence="10 11">
    <name type="scientific">Micavibrio aeruginosavorus (strain ARL-13)</name>
    <dbReference type="NCBI Taxonomy" id="856793"/>
    <lineage>
        <taxon>Bacteria</taxon>
        <taxon>Pseudomonadati</taxon>
        <taxon>Bdellovibrionota</taxon>
        <taxon>Bdellovibrionia</taxon>
        <taxon>Bdellovibrionales</taxon>
        <taxon>Pseudobdellovibrionaceae</taxon>
        <taxon>Micavibrio</taxon>
    </lineage>
</organism>
<accession>G2KLS3</accession>
<evidence type="ECO:0000256" key="1">
    <source>
        <dbReference type="ARBA" id="ARBA00004752"/>
    </source>
</evidence>